<dbReference type="SUPFAM" id="SSF50044">
    <property type="entry name" value="SH3-domain"/>
    <property type="match status" value="1"/>
</dbReference>
<dbReference type="InterPro" id="IPR050670">
    <property type="entry name" value="STAM"/>
</dbReference>
<comment type="caution">
    <text evidence="5">The sequence shown here is derived from an EMBL/GenBank/DDBJ whole genome shotgun (WGS) entry which is preliminary data.</text>
</comment>
<dbReference type="CDD" id="cd00174">
    <property type="entry name" value="SH3"/>
    <property type="match status" value="1"/>
</dbReference>
<dbReference type="OrthoDB" id="6250593at2759"/>
<dbReference type="PRINTS" id="PR00452">
    <property type="entry name" value="SH3DOMAIN"/>
</dbReference>
<evidence type="ECO:0000259" key="4">
    <source>
        <dbReference type="PROSITE" id="PS50002"/>
    </source>
</evidence>
<name>A0A1E5RMJ1_9ASCO</name>
<keyword evidence="6" id="KW-1185">Reference proteome</keyword>
<dbReference type="EMBL" id="LPNL01000004">
    <property type="protein sequence ID" value="OEJ88127.1"/>
    <property type="molecule type" value="Genomic_DNA"/>
</dbReference>
<dbReference type="PANTHER" id="PTHR45929">
    <property type="entry name" value="JAK PATHWAY SIGNAL TRANSDUCTION ADAPTOR MOLECULE"/>
    <property type="match status" value="1"/>
</dbReference>
<feature type="compositionally biased region" description="Low complexity" evidence="3">
    <location>
        <begin position="146"/>
        <end position="164"/>
    </location>
</feature>
<dbReference type="SMART" id="SM00326">
    <property type="entry name" value="SH3"/>
    <property type="match status" value="1"/>
</dbReference>
<feature type="domain" description="SH3" evidence="4">
    <location>
        <begin position="53"/>
        <end position="113"/>
    </location>
</feature>
<dbReference type="AlphaFoldDB" id="A0A1E5RMJ1"/>
<dbReference type="PROSITE" id="PS50002">
    <property type="entry name" value="SH3"/>
    <property type="match status" value="1"/>
</dbReference>
<dbReference type="Gene3D" id="2.30.30.40">
    <property type="entry name" value="SH3 Domains"/>
    <property type="match status" value="1"/>
</dbReference>
<dbReference type="InterPro" id="IPR036028">
    <property type="entry name" value="SH3-like_dom_sf"/>
</dbReference>
<gene>
    <name evidence="5" type="ORF">AWRI3578_g1517</name>
</gene>
<evidence type="ECO:0000313" key="5">
    <source>
        <dbReference type="EMBL" id="OEJ88127.1"/>
    </source>
</evidence>
<protein>
    <submittedName>
        <fullName evidence="5">[PSI+] inducibility protein 3</fullName>
    </submittedName>
</protein>
<dbReference type="Proteomes" id="UP000095605">
    <property type="component" value="Unassembled WGS sequence"/>
</dbReference>
<evidence type="ECO:0000313" key="6">
    <source>
        <dbReference type="Proteomes" id="UP000095605"/>
    </source>
</evidence>
<evidence type="ECO:0000256" key="1">
    <source>
        <dbReference type="ARBA" id="ARBA00022443"/>
    </source>
</evidence>
<proteinExistence type="predicted"/>
<accession>A0A1E5RMJ1</accession>
<keyword evidence="1 2" id="KW-0728">SH3 domain</keyword>
<evidence type="ECO:0000256" key="3">
    <source>
        <dbReference type="SAM" id="MobiDB-lite"/>
    </source>
</evidence>
<sequence length="228" mass="25166">MSAEQSLENIKREIINLNNSNSLPSESLTDLKQLDHLVEKIINDYHNQSNKASDEELAEVLYDFQPQQEGDLALHRGEKITVLEKMSSDWYKGKDASNNVGVFPANYVRVLESKSKESSRPLPPPPTYSATSAVQTQTGGSNNSYYQQVPAQQMPVQQQQYQQPAPFPPQSTNYYQQQPQQVQQAQPAQQAQQSQGHGQLGKIGSKLGNAFVFGAGATLGGDLVNAIF</sequence>
<dbReference type="Pfam" id="PF00018">
    <property type="entry name" value="SH3_1"/>
    <property type="match status" value="1"/>
</dbReference>
<feature type="compositionally biased region" description="Polar residues" evidence="3">
    <location>
        <begin position="128"/>
        <end position="145"/>
    </location>
</feature>
<evidence type="ECO:0000256" key="2">
    <source>
        <dbReference type="PROSITE-ProRule" id="PRU00192"/>
    </source>
</evidence>
<feature type="compositionally biased region" description="Low complexity" evidence="3">
    <location>
        <begin position="176"/>
        <end position="195"/>
    </location>
</feature>
<feature type="region of interest" description="Disordered" evidence="3">
    <location>
        <begin position="114"/>
        <end position="200"/>
    </location>
</feature>
<dbReference type="InterPro" id="IPR001452">
    <property type="entry name" value="SH3_domain"/>
</dbReference>
<organism evidence="5 6">
    <name type="scientific">Hanseniaspora opuntiae</name>
    <dbReference type="NCBI Taxonomy" id="211096"/>
    <lineage>
        <taxon>Eukaryota</taxon>
        <taxon>Fungi</taxon>
        <taxon>Dikarya</taxon>
        <taxon>Ascomycota</taxon>
        <taxon>Saccharomycotina</taxon>
        <taxon>Saccharomycetes</taxon>
        <taxon>Saccharomycodales</taxon>
        <taxon>Saccharomycodaceae</taxon>
        <taxon>Hanseniaspora</taxon>
    </lineage>
</organism>
<reference evidence="6" key="1">
    <citation type="journal article" date="2016" name="Genome Announc.">
        <title>Genome sequences of three species of Hanseniaspora isolated from spontaneous wine fermentations.</title>
        <authorList>
            <person name="Sternes P.R."/>
            <person name="Lee D."/>
            <person name="Kutyna D.R."/>
            <person name="Borneman A.R."/>
        </authorList>
    </citation>
    <scope>NUCLEOTIDE SEQUENCE [LARGE SCALE GENOMIC DNA]</scope>
    <source>
        <strain evidence="6">AWRI3578</strain>
    </source>
</reference>
<dbReference type="PANTHER" id="PTHR45929:SF7">
    <property type="entry name" value="LAS SEVENTEEN-BINDING PROTEIN 1"/>
    <property type="match status" value="1"/>
</dbReference>